<organism evidence="2 3">
    <name type="scientific">Actinomyces respiraculi</name>
    <dbReference type="NCBI Taxonomy" id="2744574"/>
    <lineage>
        <taxon>Bacteria</taxon>
        <taxon>Bacillati</taxon>
        <taxon>Actinomycetota</taxon>
        <taxon>Actinomycetes</taxon>
        <taxon>Actinomycetales</taxon>
        <taxon>Actinomycetaceae</taxon>
        <taxon>Actinomyces</taxon>
    </lineage>
</organism>
<reference evidence="2 3" key="1">
    <citation type="submission" date="2020-11" db="EMBL/GenBank/DDBJ databases">
        <title>Actinomyces sp. ZJ750.</title>
        <authorList>
            <person name="Zhou J."/>
        </authorList>
    </citation>
    <scope>NUCLEOTIDE SEQUENCE [LARGE SCALE GENOMIC DNA]</scope>
    <source>
        <strain evidence="2 3">ZJ750</strain>
    </source>
</reference>
<accession>A0A7T0PXW3</accession>
<proteinExistence type="predicted"/>
<keyword evidence="3" id="KW-1185">Reference proteome</keyword>
<dbReference type="EMBL" id="CP063989">
    <property type="protein sequence ID" value="QPL06245.1"/>
    <property type="molecule type" value="Genomic_DNA"/>
</dbReference>
<feature type="compositionally biased region" description="Low complexity" evidence="1">
    <location>
        <begin position="56"/>
        <end position="66"/>
    </location>
</feature>
<dbReference type="AlphaFoldDB" id="A0A7T0PXW3"/>
<feature type="region of interest" description="Disordered" evidence="1">
    <location>
        <begin position="1"/>
        <end position="91"/>
    </location>
</feature>
<sequence length="108" mass="10181">MSEQTGQDGQVVAAPGGCGCGGHGHATREERAAAPGVVQPLGEGDRGGEPQEEPGAEAAPAGVVPGRKAGNLLGLRDVSAPAPSQGGGCGCGGHGHGGGHGRCGCGSH</sequence>
<evidence type="ECO:0000313" key="2">
    <source>
        <dbReference type="EMBL" id="QPL06245.1"/>
    </source>
</evidence>
<protein>
    <submittedName>
        <fullName evidence="2">Uncharacterized protein</fullName>
    </submittedName>
</protein>
<evidence type="ECO:0000313" key="3">
    <source>
        <dbReference type="Proteomes" id="UP000594637"/>
    </source>
</evidence>
<dbReference type="KEGG" id="arep:ID810_04900"/>
<evidence type="ECO:0000256" key="1">
    <source>
        <dbReference type="SAM" id="MobiDB-lite"/>
    </source>
</evidence>
<dbReference type="RefSeq" id="WP_166857692.1">
    <property type="nucleotide sequence ID" value="NZ_CP063989.1"/>
</dbReference>
<name>A0A7T0PXW3_9ACTO</name>
<dbReference type="Proteomes" id="UP000594637">
    <property type="component" value="Chromosome"/>
</dbReference>
<gene>
    <name evidence="2" type="ORF">ID810_04900</name>
</gene>